<organism evidence="1 2">
    <name type="scientific">Lentinus brumalis</name>
    <dbReference type="NCBI Taxonomy" id="2498619"/>
    <lineage>
        <taxon>Eukaryota</taxon>
        <taxon>Fungi</taxon>
        <taxon>Dikarya</taxon>
        <taxon>Basidiomycota</taxon>
        <taxon>Agaricomycotina</taxon>
        <taxon>Agaricomycetes</taxon>
        <taxon>Polyporales</taxon>
        <taxon>Polyporaceae</taxon>
        <taxon>Lentinus</taxon>
    </lineage>
</organism>
<proteinExistence type="predicted"/>
<protein>
    <submittedName>
        <fullName evidence="1">Uncharacterized protein</fullName>
    </submittedName>
</protein>
<evidence type="ECO:0000313" key="2">
    <source>
        <dbReference type="Proteomes" id="UP000256964"/>
    </source>
</evidence>
<dbReference type="AlphaFoldDB" id="A0A371CK22"/>
<dbReference type="EMBL" id="KZ857545">
    <property type="protein sequence ID" value="RDX40610.1"/>
    <property type="molecule type" value="Genomic_DNA"/>
</dbReference>
<keyword evidence="2" id="KW-1185">Reference proteome</keyword>
<evidence type="ECO:0000313" key="1">
    <source>
        <dbReference type="EMBL" id="RDX40610.1"/>
    </source>
</evidence>
<name>A0A371CK22_9APHY</name>
<sequence length="103" mass="11746">MRLCEETRPTARLVDLRFCPALQRCKSVKNCDQTRRMTHLIAIVLCPRHGHALSPGRLIERAPKGVPVEEDVSILEETTVYSLEISRRSQSSLTLHQRLQARA</sequence>
<accession>A0A371CK22</accession>
<dbReference type="Proteomes" id="UP000256964">
    <property type="component" value="Unassembled WGS sequence"/>
</dbReference>
<reference evidence="1 2" key="1">
    <citation type="journal article" date="2018" name="Biotechnol. Biofuels">
        <title>Integrative visual omics of the white-rot fungus Polyporus brumalis exposes the biotechnological potential of its oxidative enzymes for delignifying raw plant biomass.</title>
        <authorList>
            <person name="Miyauchi S."/>
            <person name="Rancon A."/>
            <person name="Drula E."/>
            <person name="Hage H."/>
            <person name="Chaduli D."/>
            <person name="Favel A."/>
            <person name="Grisel S."/>
            <person name="Henrissat B."/>
            <person name="Herpoel-Gimbert I."/>
            <person name="Ruiz-Duenas F.J."/>
            <person name="Chevret D."/>
            <person name="Hainaut M."/>
            <person name="Lin J."/>
            <person name="Wang M."/>
            <person name="Pangilinan J."/>
            <person name="Lipzen A."/>
            <person name="Lesage-Meessen L."/>
            <person name="Navarro D."/>
            <person name="Riley R."/>
            <person name="Grigoriev I.V."/>
            <person name="Zhou S."/>
            <person name="Raouche S."/>
            <person name="Rosso M.N."/>
        </authorList>
    </citation>
    <scope>NUCLEOTIDE SEQUENCE [LARGE SCALE GENOMIC DNA]</scope>
    <source>
        <strain evidence="1 2">BRFM 1820</strain>
    </source>
</reference>
<gene>
    <name evidence="1" type="ORF">OH76DRAFT_314170</name>
</gene>